<dbReference type="InterPro" id="IPR007597">
    <property type="entry name" value="CheC"/>
</dbReference>
<dbReference type="AlphaFoldDB" id="A0A1H7HBH3"/>
<evidence type="ECO:0000259" key="3">
    <source>
        <dbReference type="Pfam" id="PF04509"/>
    </source>
</evidence>
<evidence type="ECO:0000256" key="1">
    <source>
        <dbReference type="ARBA" id="ARBA00022500"/>
    </source>
</evidence>
<proteinExistence type="predicted"/>
<evidence type="ECO:0000313" key="5">
    <source>
        <dbReference type="Proteomes" id="UP000199081"/>
    </source>
</evidence>
<dbReference type="PANTHER" id="PTHR43693">
    <property type="entry name" value="PROTEIN PHOSPHATASE CHEZ"/>
    <property type="match status" value="1"/>
</dbReference>
<keyword evidence="1" id="KW-0145">Chemotaxis</keyword>
<organism evidence="4 5">
    <name type="scientific">Alkalibacterium pelagium</name>
    <dbReference type="NCBI Taxonomy" id="426702"/>
    <lineage>
        <taxon>Bacteria</taxon>
        <taxon>Bacillati</taxon>
        <taxon>Bacillota</taxon>
        <taxon>Bacilli</taxon>
        <taxon>Lactobacillales</taxon>
        <taxon>Carnobacteriaceae</taxon>
        <taxon>Alkalibacterium</taxon>
    </lineage>
</organism>
<accession>A0A1H7HBH3</accession>
<dbReference type="PANTHER" id="PTHR43693:SF1">
    <property type="entry name" value="PROTEIN PHOSPHATASE CHEZ"/>
    <property type="match status" value="1"/>
</dbReference>
<keyword evidence="2" id="KW-0378">Hydrolase</keyword>
<name>A0A1H7HBH3_9LACT</name>
<dbReference type="Proteomes" id="UP000199081">
    <property type="component" value="Unassembled WGS sequence"/>
</dbReference>
<evidence type="ECO:0000313" key="4">
    <source>
        <dbReference type="EMBL" id="SEK46692.1"/>
    </source>
</evidence>
<dbReference type="STRING" id="426702.SAMN04488099_1039"/>
<protein>
    <submittedName>
        <fullName evidence="4">Chemotaxis protein CheC</fullName>
    </submittedName>
</protein>
<dbReference type="GO" id="GO:0016787">
    <property type="term" value="F:hydrolase activity"/>
    <property type="evidence" value="ECO:0007669"/>
    <property type="project" value="UniProtKB-KW"/>
</dbReference>
<feature type="domain" description="CheC-like protein" evidence="3">
    <location>
        <begin position="10"/>
        <end position="44"/>
    </location>
</feature>
<dbReference type="EMBL" id="FNZU01000003">
    <property type="protein sequence ID" value="SEK46692.1"/>
    <property type="molecule type" value="Genomic_DNA"/>
</dbReference>
<dbReference type="SUPFAM" id="SSF103039">
    <property type="entry name" value="CheC-like"/>
    <property type="match status" value="1"/>
</dbReference>
<dbReference type="RefSeq" id="WP_091479062.1">
    <property type="nucleotide sequence ID" value="NZ_BJYC01000021.1"/>
</dbReference>
<sequence>MTKEHALLRQDALQEVVNIGGGHAATSLSKMIGRPVDMDVPFVELLSYEEVYQTVQSDDTIVRAVLSELHGKKYGVFLFVIDPEDAEKLAQMLLPETSEFTEDLTDSALKELSNILFQSFLQAVMQLISKPLIASLPVMTTDLFGSILTSVYMQQEQYSDELFIIRNNFHSEGHKIEGSLYFVPKPNTLELLLTQLGI</sequence>
<dbReference type="Gene3D" id="3.40.1550.10">
    <property type="entry name" value="CheC-like"/>
    <property type="match status" value="1"/>
</dbReference>
<evidence type="ECO:0000256" key="2">
    <source>
        <dbReference type="ARBA" id="ARBA00022801"/>
    </source>
</evidence>
<dbReference type="InterPro" id="IPR028976">
    <property type="entry name" value="CheC-like_sf"/>
</dbReference>
<dbReference type="InterPro" id="IPR050992">
    <property type="entry name" value="CheZ_family_phosphatases"/>
</dbReference>
<dbReference type="GO" id="GO:0006935">
    <property type="term" value="P:chemotaxis"/>
    <property type="evidence" value="ECO:0007669"/>
    <property type="project" value="UniProtKB-KW"/>
</dbReference>
<keyword evidence="5" id="KW-1185">Reference proteome</keyword>
<reference evidence="5" key="1">
    <citation type="submission" date="2016-10" db="EMBL/GenBank/DDBJ databases">
        <authorList>
            <person name="Varghese N."/>
            <person name="Submissions S."/>
        </authorList>
    </citation>
    <scope>NUCLEOTIDE SEQUENCE [LARGE SCALE GENOMIC DNA]</scope>
    <source>
        <strain evidence="5">DSM 19183</strain>
    </source>
</reference>
<dbReference type="CDD" id="cd17909">
    <property type="entry name" value="CheC_ClassI"/>
    <property type="match status" value="1"/>
</dbReference>
<dbReference type="OrthoDB" id="9812187at2"/>
<dbReference type="Pfam" id="PF04509">
    <property type="entry name" value="CheC"/>
    <property type="match status" value="1"/>
</dbReference>
<gene>
    <name evidence="4" type="ORF">SAMN04488099_1039</name>
</gene>